<evidence type="ECO:0000313" key="3">
    <source>
        <dbReference type="Proteomes" id="UP000580250"/>
    </source>
</evidence>
<evidence type="ECO:0000313" key="2">
    <source>
        <dbReference type="EMBL" id="CAD2142135.1"/>
    </source>
</evidence>
<gene>
    <name evidence="2" type="ORF">MENT_LOCUS7131</name>
</gene>
<dbReference type="EMBL" id="CAJEWN010000028">
    <property type="protein sequence ID" value="CAD2142135.1"/>
    <property type="molecule type" value="Genomic_DNA"/>
</dbReference>
<feature type="compositionally biased region" description="Basic and acidic residues" evidence="1">
    <location>
        <begin position="7"/>
        <end position="21"/>
    </location>
</feature>
<protein>
    <submittedName>
        <fullName evidence="2">Uncharacterized protein</fullName>
    </submittedName>
</protein>
<accession>A0A6V7U1B3</accession>
<name>A0A6V7U1B3_MELEN</name>
<sequence>MTPLKSVPEKSSRPKDFKNKDCFVRQTNQSLHNLGKINEEELIVKFPNVDGL</sequence>
<organism evidence="2 3">
    <name type="scientific">Meloidogyne enterolobii</name>
    <name type="common">Root-knot nematode worm</name>
    <name type="synonym">Meloidogyne mayaguensis</name>
    <dbReference type="NCBI Taxonomy" id="390850"/>
    <lineage>
        <taxon>Eukaryota</taxon>
        <taxon>Metazoa</taxon>
        <taxon>Ecdysozoa</taxon>
        <taxon>Nematoda</taxon>
        <taxon>Chromadorea</taxon>
        <taxon>Rhabditida</taxon>
        <taxon>Tylenchina</taxon>
        <taxon>Tylenchomorpha</taxon>
        <taxon>Tylenchoidea</taxon>
        <taxon>Meloidogynidae</taxon>
        <taxon>Meloidogyninae</taxon>
        <taxon>Meloidogyne</taxon>
    </lineage>
</organism>
<comment type="caution">
    <text evidence="2">The sequence shown here is derived from an EMBL/GenBank/DDBJ whole genome shotgun (WGS) entry which is preliminary data.</text>
</comment>
<feature type="region of interest" description="Disordered" evidence="1">
    <location>
        <begin position="1"/>
        <end position="21"/>
    </location>
</feature>
<dbReference type="AlphaFoldDB" id="A0A6V7U1B3"/>
<proteinExistence type="predicted"/>
<reference evidence="2 3" key="1">
    <citation type="submission" date="2020-08" db="EMBL/GenBank/DDBJ databases">
        <authorList>
            <person name="Koutsovoulos G."/>
            <person name="Danchin GJ E."/>
        </authorList>
    </citation>
    <scope>NUCLEOTIDE SEQUENCE [LARGE SCALE GENOMIC DNA]</scope>
</reference>
<evidence type="ECO:0000256" key="1">
    <source>
        <dbReference type="SAM" id="MobiDB-lite"/>
    </source>
</evidence>
<dbReference type="Proteomes" id="UP000580250">
    <property type="component" value="Unassembled WGS sequence"/>
</dbReference>